<dbReference type="PANTHER" id="PTHR39209:SF2">
    <property type="entry name" value="CYTOPLASMIC PROTEIN"/>
    <property type="match status" value="1"/>
</dbReference>
<sequence length="238" mass="26451">MSKFIITNEFWELFPEAEIAIVVAKGIQNTEAQVADVRKEINELLKQSSKEAEKFLSAGVFSQNKVISVWREAYQQFKTKKGVRCSIEALLKRIDKEIGVSPINPLVDIYNSVSLTYGLPCGGEDIDTFEGDLLLTKANGDEPFLALGDEEASNALPGEIIYKDDAGAVCRCWNWRDGQRTMLTNDTVNAFLIIESVDPSRSEDLKAAVSKLAELTDKYLGGSAEIVHLNKNNREMNL</sequence>
<dbReference type="RefSeq" id="WP_128745915.1">
    <property type="nucleotide sequence ID" value="NZ_CP035281.1"/>
</dbReference>
<evidence type="ECO:0000313" key="3">
    <source>
        <dbReference type="EMBL" id="QAT43262.1"/>
    </source>
</evidence>
<dbReference type="InterPro" id="IPR005146">
    <property type="entry name" value="B3/B4_tRNA-bd"/>
</dbReference>
<evidence type="ECO:0000256" key="1">
    <source>
        <dbReference type="SAM" id="Coils"/>
    </source>
</evidence>
<evidence type="ECO:0000313" key="4">
    <source>
        <dbReference type="Proteomes" id="UP000287601"/>
    </source>
</evidence>
<reference evidence="3 4" key="1">
    <citation type="submission" date="2019-01" db="EMBL/GenBank/DDBJ databases">
        <title>Draft genomes of a novel of Aminipila strains.</title>
        <authorList>
            <person name="Ma S."/>
        </authorList>
    </citation>
    <scope>NUCLEOTIDE SEQUENCE [LARGE SCALE GENOMIC DNA]</scope>
    <source>
        <strain evidence="4">JN-39</strain>
    </source>
</reference>
<dbReference type="InterPro" id="IPR020825">
    <property type="entry name" value="Phe-tRNA_synthase-like_B3/B4"/>
</dbReference>
<dbReference type="Proteomes" id="UP000287601">
    <property type="component" value="Chromosome"/>
</dbReference>
<accession>A0A410PWD8</accession>
<dbReference type="EMBL" id="CP035281">
    <property type="protein sequence ID" value="QAT43262.1"/>
    <property type="molecule type" value="Genomic_DNA"/>
</dbReference>
<dbReference type="SMART" id="SM00873">
    <property type="entry name" value="B3_4"/>
    <property type="match status" value="1"/>
</dbReference>
<dbReference type="AlphaFoldDB" id="A0A410PWD8"/>
<dbReference type="SUPFAM" id="SSF56037">
    <property type="entry name" value="PheT/TilS domain"/>
    <property type="match status" value="1"/>
</dbReference>
<feature type="coiled-coil region" evidence="1">
    <location>
        <begin position="27"/>
        <end position="54"/>
    </location>
</feature>
<dbReference type="Gene3D" id="3.50.40.10">
    <property type="entry name" value="Phenylalanyl-trna Synthetase, Chain B, domain 3"/>
    <property type="match status" value="1"/>
</dbReference>
<dbReference type="OrthoDB" id="276580at2"/>
<dbReference type="GO" id="GO:0003723">
    <property type="term" value="F:RNA binding"/>
    <property type="evidence" value="ECO:0007669"/>
    <property type="project" value="InterPro"/>
</dbReference>
<organism evidence="3 4">
    <name type="scientific">Aminipila luticellarii</name>
    <dbReference type="NCBI Taxonomy" id="2507160"/>
    <lineage>
        <taxon>Bacteria</taxon>
        <taxon>Bacillati</taxon>
        <taxon>Bacillota</taxon>
        <taxon>Clostridia</taxon>
        <taxon>Peptostreptococcales</taxon>
        <taxon>Anaerovoracaceae</taxon>
        <taxon>Aminipila</taxon>
    </lineage>
</organism>
<evidence type="ECO:0000259" key="2">
    <source>
        <dbReference type="SMART" id="SM00873"/>
    </source>
</evidence>
<proteinExistence type="predicted"/>
<dbReference type="GO" id="GO:0004826">
    <property type="term" value="F:phenylalanine-tRNA ligase activity"/>
    <property type="evidence" value="ECO:0007669"/>
    <property type="project" value="InterPro"/>
</dbReference>
<keyword evidence="1" id="KW-0175">Coiled coil</keyword>
<dbReference type="KEGG" id="amij:EQM06_08550"/>
<dbReference type="Pfam" id="PF03483">
    <property type="entry name" value="B3_4"/>
    <property type="match status" value="1"/>
</dbReference>
<dbReference type="PANTHER" id="PTHR39209">
    <property type="match status" value="1"/>
</dbReference>
<protein>
    <recommendedName>
        <fullName evidence="2">B3/B4 tRNA-binding domain-containing protein</fullName>
    </recommendedName>
</protein>
<feature type="domain" description="B3/B4 tRNA-binding" evidence="2">
    <location>
        <begin position="68"/>
        <end position="217"/>
    </location>
</feature>
<gene>
    <name evidence="3" type="ORF">EQM06_08550</name>
</gene>
<keyword evidence="4" id="KW-1185">Reference proteome</keyword>
<name>A0A410PWD8_9FIRM</name>